<dbReference type="SMART" id="SM00327">
    <property type="entry name" value="VWA"/>
    <property type="match status" value="1"/>
</dbReference>
<feature type="domain" description="VWFA" evidence="3">
    <location>
        <begin position="140"/>
        <end position="332"/>
    </location>
</feature>
<dbReference type="PROSITE" id="PS50234">
    <property type="entry name" value="VWFA"/>
    <property type="match status" value="1"/>
</dbReference>
<evidence type="ECO:0000256" key="2">
    <source>
        <dbReference type="SAM" id="SignalP"/>
    </source>
</evidence>
<sequence length="446" mass="50342">MGKRILFVLVSVFFLLTACSGNEPVGETNSEKAAEQKQSEEKNVELNREEYASTKVEDVLVQPPGKYSGEKYDEDKVKAQLDKLPKDLTKEEYFQSLLALTSEDYQGFKEFFDGVDTSYEEASAAPGESDAKKPAGKKVNVAILFDSSGSMNGKIGSKTKMELAKESIQTFVSSLPEQVNVSLRVYGHKGTGDDSDKELSCGSSEVVYPLSVYDQSGFNDALSKFSPAGWTPLAASIQSAGEDLKKQTGDNVENIVYVVSDGVETCDGDPVEKAKELNESDISAVVNIIGFNVDNEGQKALKQVAEAGKGKYQTVKTKQDFDDFFEKEKNRLIHEWFNWENENVDKYFKSQTERVDELFDQEAKMVDLAQDEENRLLGLSEYLESKIDGNFYEVRELIRDRGYSLREYARDTAYGYREELREKGYENREKARDKGYEEREKLRNEE</sequence>
<feature type="region of interest" description="Disordered" evidence="1">
    <location>
        <begin position="24"/>
        <end position="72"/>
    </location>
</feature>
<comment type="caution">
    <text evidence="4">The sequence shown here is derived from an EMBL/GenBank/DDBJ whole genome shotgun (WGS) entry which is preliminary data.</text>
</comment>
<feature type="compositionally biased region" description="Basic and acidic residues" evidence="1">
    <location>
        <begin position="29"/>
        <end position="58"/>
    </location>
</feature>
<dbReference type="Proteomes" id="UP001389717">
    <property type="component" value="Unassembled WGS sequence"/>
</dbReference>
<dbReference type="RefSeq" id="WP_341985175.1">
    <property type="nucleotide sequence ID" value="NZ_JBBYAF010000032.1"/>
</dbReference>
<gene>
    <name evidence="4" type="ORF">AAEO50_15430</name>
</gene>
<evidence type="ECO:0000313" key="4">
    <source>
        <dbReference type="EMBL" id="MEL3973678.1"/>
    </source>
</evidence>
<dbReference type="Pfam" id="PF00092">
    <property type="entry name" value="VWA"/>
    <property type="match status" value="1"/>
</dbReference>
<keyword evidence="2" id="KW-0732">Signal</keyword>
<evidence type="ECO:0000259" key="3">
    <source>
        <dbReference type="PROSITE" id="PS50234"/>
    </source>
</evidence>
<accession>A0ABU9KCB8</accession>
<evidence type="ECO:0000313" key="5">
    <source>
        <dbReference type="Proteomes" id="UP001389717"/>
    </source>
</evidence>
<organism evidence="4 5">
    <name type="scientific">Rossellomorea oryzaecorticis</name>
    <dbReference type="NCBI Taxonomy" id="1396505"/>
    <lineage>
        <taxon>Bacteria</taxon>
        <taxon>Bacillati</taxon>
        <taxon>Bacillota</taxon>
        <taxon>Bacilli</taxon>
        <taxon>Bacillales</taxon>
        <taxon>Bacillaceae</taxon>
        <taxon>Rossellomorea</taxon>
    </lineage>
</organism>
<name>A0ABU9KCB8_9BACI</name>
<dbReference type="InterPro" id="IPR036465">
    <property type="entry name" value="vWFA_dom_sf"/>
</dbReference>
<keyword evidence="5" id="KW-1185">Reference proteome</keyword>
<dbReference type="SUPFAM" id="SSF53300">
    <property type="entry name" value="vWA-like"/>
    <property type="match status" value="1"/>
</dbReference>
<dbReference type="EMBL" id="JBBYAF010000032">
    <property type="protein sequence ID" value="MEL3973678.1"/>
    <property type="molecule type" value="Genomic_DNA"/>
</dbReference>
<feature type="chain" id="PRO_5046434989" evidence="2">
    <location>
        <begin position="21"/>
        <end position="446"/>
    </location>
</feature>
<feature type="region of interest" description="Disordered" evidence="1">
    <location>
        <begin position="425"/>
        <end position="446"/>
    </location>
</feature>
<dbReference type="PROSITE" id="PS51257">
    <property type="entry name" value="PROKAR_LIPOPROTEIN"/>
    <property type="match status" value="1"/>
</dbReference>
<evidence type="ECO:0000256" key="1">
    <source>
        <dbReference type="SAM" id="MobiDB-lite"/>
    </source>
</evidence>
<feature type="signal peptide" evidence="2">
    <location>
        <begin position="1"/>
        <end position="20"/>
    </location>
</feature>
<reference evidence="4 5" key="1">
    <citation type="submission" date="2024-04" db="EMBL/GenBank/DDBJ databases">
        <title>Bacillus oryzaecorticis sp. nov., a moderately halophilic bacterium isolated from rice husks.</title>
        <authorList>
            <person name="Zhu H.-S."/>
        </authorList>
    </citation>
    <scope>NUCLEOTIDE SEQUENCE [LARGE SCALE GENOMIC DNA]</scope>
    <source>
        <strain evidence="4 5">ZC255</strain>
    </source>
</reference>
<dbReference type="InterPro" id="IPR002035">
    <property type="entry name" value="VWF_A"/>
</dbReference>
<proteinExistence type="predicted"/>
<protein>
    <submittedName>
        <fullName evidence="4">VWA domain-containing protein</fullName>
    </submittedName>
</protein>
<dbReference type="Gene3D" id="3.40.50.410">
    <property type="entry name" value="von Willebrand factor, type A domain"/>
    <property type="match status" value="1"/>
</dbReference>